<dbReference type="GO" id="GO:0005886">
    <property type="term" value="C:plasma membrane"/>
    <property type="evidence" value="ECO:0007669"/>
    <property type="project" value="UniProtKB-SubCell"/>
</dbReference>
<gene>
    <name evidence="9" type="ORF">A3K90_03135</name>
</gene>
<keyword evidence="3 7" id="KW-1003">Cell membrane</keyword>
<dbReference type="RefSeq" id="WP_303681976.1">
    <property type="nucleotide sequence ID" value="NZ_LVWG01000033.1"/>
</dbReference>
<evidence type="ECO:0000313" key="9">
    <source>
        <dbReference type="EMBL" id="KZK73808.1"/>
    </source>
</evidence>
<name>A0A165LB66_PELLU</name>
<dbReference type="Proteomes" id="UP000076481">
    <property type="component" value="Unassembled WGS sequence"/>
</dbReference>
<proteinExistence type="inferred from homology"/>
<comment type="subcellular location">
    <subcellularLocation>
        <location evidence="1 7">Cell membrane</location>
        <topology evidence="1 7">Multi-pass membrane protein</topology>
    </subcellularLocation>
</comment>
<evidence type="ECO:0000256" key="5">
    <source>
        <dbReference type="ARBA" id="ARBA00022989"/>
    </source>
</evidence>
<dbReference type="PANTHER" id="PTHR30353:SF0">
    <property type="entry name" value="TRANSMEMBRANE PROTEIN"/>
    <property type="match status" value="1"/>
</dbReference>
<feature type="transmembrane region" description="Helical" evidence="7">
    <location>
        <begin position="61"/>
        <end position="83"/>
    </location>
</feature>
<sequence>MPLSDALLHIGSLDELILQGGYLLLFLLVFAETGLFAGFFLPGDSLLITAGLIAASGRLELSLVMLTLASGAVIGDLTGWLIGKHLGRRLFMKSDSRFFHREHLEKTEAFYQKHGPKAVLLARFIPVVRSFAATLAGVTGMPLHSLLFFSIAGSTVWVSVFTLIGYFVASLFPELVTWVHAIIVMGIIVIVASALKHLAPPRKSLKKQPEGS</sequence>
<reference evidence="9 10" key="1">
    <citation type="submission" date="2016-03" db="EMBL/GenBank/DDBJ databases">
        <title>Speciation and ecological success in dimly lit waters: horizontal gene transfer in a green sulfur bacteria bloom unveiled by metagenomic assembly.</title>
        <authorList>
            <person name="Llorens-Mares T."/>
            <person name="Liu Z."/>
            <person name="Allen L.Z."/>
            <person name="Rusch D.B."/>
            <person name="Craig M.T."/>
            <person name="Dupont C.L."/>
            <person name="Bryant D.A."/>
            <person name="Casamayor E.O."/>
        </authorList>
    </citation>
    <scope>NUCLEOTIDE SEQUENCE [LARGE SCALE GENOMIC DNA]</scope>
    <source>
        <strain evidence="9">CIII</strain>
    </source>
</reference>
<keyword evidence="4 7" id="KW-0812">Transmembrane</keyword>
<feature type="transmembrane region" description="Helical" evidence="7">
    <location>
        <begin position="175"/>
        <end position="195"/>
    </location>
</feature>
<evidence type="ECO:0000256" key="6">
    <source>
        <dbReference type="ARBA" id="ARBA00023136"/>
    </source>
</evidence>
<organism evidence="9 10">
    <name type="scientific">Pelodictyon luteolum</name>
    <dbReference type="NCBI Taxonomy" id="1100"/>
    <lineage>
        <taxon>Bacteria</taxon>
        <taxon>Pseudomonadati</taxon>
        <taxon>Chlorobiota</taxon>
        <taxon>Chlorobiia</taxon>
        <taxon>Chlorobiales</taxon>
        <taxon>Chlorobiaceae</taxon>
        <taxon>Chlorobium/Pelodictyon group</taxon>
        <taxon>Pelodictyon</taxon>
    </lineage>
</organism>
<evidence type="ECO:0000256" key="7">
    <source>
        <dbReference type="RuleBase" id="RU367016"/>
    </source>
</evidence>
<feature type="domain" description="VTT" evidence="8">
    <location>
        <begin position="41"/>
        <end position="166"/>
    </location>
</feature>
<evidence type="ECO:0000256" key="1">
    <source>
        <dbReference type="ARBA" id="ARBA00004651"/>
    </source>
</evidence>
<protein>
    <recommendedName>
        <fullName evidence="8">VTT domain-containing protein</fullName>
    </recommendedName>
</protein>
<evidence type="ECO:0000256" key="2">
    <source>
        <dbReference type="ARBA" id="ARBA00010792"/>
    </source>
</evidence>
<evidence type="ECO:0000313" key="10">
    <source>
        <dbReference type="Proteomes" id="UP000076481"/>
    </source>
</evidence>
<feature type="transmembrane region" description="Helical" evidence="7">
    <location>
        <begin position="146"/>
        <end position="169"/>
    </location>
</feature>
<dbReference type="InterPro" id="IPR032818">
    <property type="entry name" value="DedA-like"/>
</dbReference>
<accession>A0A165LB66</accession>
<dbReference type="Pfam" id="PF09335">
    <property type="entry name" value="VTT_dom"/>
    <property type="match status" value="1"/>
</dbReference>
<feature type="transmembrane region" description="Helical" evidence="7">
    <location>
        <begin position="21"/>
        <end position="41"/>
    </location>
</feature>
<keyword evidence="6 7" id="KW-0472">Membrane</keyword>
<dbReference type="EMBL" id="LVWG01000033">
    <property type="protein sequence ID" value="KZK73808.1"/>
    <property type="molecule type" value="Genomic_DNA"/>
</dbReference>
<comment type="similarity">
    <text evidence="2 7">Belongs to the DedA family.</text>
</comment>
<keyword evidence="5 7" id="KW-1133">Transmembrane helix</keyword>
<dbReference type="PANTHER" id="PTHR30353">
    <property type="entry name" value="INNER MEMBRANE PROTEIN DEDA-RELATED"/>
    <property type="match status" value="1"/>
</dbReference>
<evidence type="ECO:0000259" key="8">
    <source>
        <dbReference type="Pfam" id="PF09335"/>
    </source>
</evidence>
<evidence type="ECO:0000256" key="4">
    <source>
        <dbReference type="ARBA" id="ARBA00022692"/>
    </source>
</evidence>
<comment type="caution">
    <text evidence="9">The sequence shown here is derived from an EMBL/GenBank/DDBJ whole genome shotgun (WGS) entry which is preliminary data.</text>
</comment>
<dbReference type="AlphaFoldDB" id="A0A165LB66"/>
<evidence type="ECO:0000256" key="3">
    <source>
        <dbReference type="ARBA" id="ARBA00022475"/>
    </source>
</evidence>
<dbReference type="InterPro" id="IPR032816">
    <property type="entry name" value="VTT_dom"/>
</dbReference>